<gene>
    <name evidence="1" type="ORF">AMAG_18512</name>
</gene>
<protein>
    <submittedName>
        <fullName evidence="1">Uncharacterized protein</fullName>
    </submittedName>
</protein>
<evidence type="ECO:0000313" key="1">
    <source>
        <dbReference type="EMBL" id="KNE60313.1"/>
    </source>
</evidence>
<reference evidence="2" key="2">
    <citation type="submission" date="2009-11" db="EMBL/GenBank/DDBJ databases">
        <title>The Genome Sequence of Allomyces macrogynus strain ATCC 38327.</title>
        <authorList>
            <consortium name="The Broad Institute Genome Sequencing Platform"/>
            <person name="Russ C."/>
            <person name="Cuomo C."/>
            <person name="Shea T."/>
            <person name="Young S.K."/>
            <person name="Zeng Q."/>
            <person name="Koehrsen M."/>
            <person name="Haas B."/>
            <person name="Borodovsky M."/>
            <person name="Guigo R."/>
            <person name="Alvarado L."/>
            <person name="Berlin A."/>
            <person name="Borenstein D."/>
            <person name="Chen Z."/>
            <person name="Engels R."/>
            <person name="Freedman E."/>
            <person name="Gellesch M."/>
            <person name="Goldberg J."/>
            <person name="Griggs A."/>
            <person name="Gujja S."/>
            <person name="Heiman D."/>
            <person name="Hepburn T."/>
            <person name="Howarth C."/>
            <person name="Jen D."/>
            <person name="Larson L."/>
            <person name="Lewis B."/>
            <person name="Mehta T."/>
            <person name="Park D."/>
            <person name="Pearson M."/>
            <person name="Roberts A."/>
            <person name="Saif S."/>
            <person name="Shenoy N."/>
            <person name="Sisk P."/>
            <person name="Stolte C."/>
            <person name="Sykes S."/>
            <person name="Walk T."/>
            <person name="White J."/>
            <person name="Yandava C."/>
            <person name="Burger G."/>
            <person name="Gray M.W."/>
            <person name="Holland P.W.H."/>
            <person name="King N."/>
            <person name="Lang F.B.F."/>
            <person name="Roger A.J."/>
            <person name="Ruiz-Trillo I."/>
            <person name="Lander E."/>
            <person name="Nusbaum C."/>
        </authorList>
    </citation>
    <scope>NUCLEOTIDE SEQUENCE [LARGE SCALE GENOMIC DNA]</scope>
    <source>
        <strain evidence="2">ATCC 38327</strain>
    </source>
</reference>
<dbReference type="EMBL" id="GG745336">
    <property type="protein sequence ID" value="KNE60313.1"/>
    <property type="molecule type" value="Genomic_DNA"/>
</dbReference>
<reference evidence="1 2" key="1">
    <citation type="submission" date="2009-11" db="EMBL/GenBank/DDBJ databases">
        <title>Annotation of Allomyces macrogynus ATCC 38327.</title>
        <authorList>
            <consortium name="The Broad Institute Genome Sequencing Platform"/>
            <person name="Russ C."/>
            <person name="Cuomo C."/>
            <person name="Burger G."/>
            <person name="Gray M.W."/>
            <person name="Holland P.W.H."/>
            <person name="King N."/>
            <person name="Lang F.B.F."/>
            <person name="Roger A.J."/>
            <person name="Ruiz-Trillo I."/>
            <person name="Young S.K."/>
            <person name="Zeng Q."/>
            <person name="Gargeya S."/>
            <person name="Fitzgerald M."/>
            <person name="Haas B."/>
            <person name="Abouelleil A."/>
            <person name="Alvarado L."/>
            <person name="Arachchi H.M."/>
            <person name="Berlin A."/>
            <person name="Chapman S.B."/>
            <person name="Gearin G."/>
            <person name="Goldberg J."/>
            <person name="Griggs A."/>
            <person name="Gujja S."/>
            <person name="Hansen M."/>
            <person name="Heiman D."/>
            <person name="Howarth C."/>
            <person name="Larimer J."/>
            <person name="Lui A."/>
            <person name="MacDonald P.J.P."/>
            <person name="McCowen C."/>
            <person name="Montmayeur A."/>
            <person name="Murphy C."/>
            <person name="Neiman D."/>
            <person name="Pearson M."/>
            <person name="Priest M."/>
            <person name="Roberts A."/>
            <person name="Saif S."/>
            <person name="Shea T."/>
            <person name="Sisk P."/>
            <person name="Stolte C."/>
            <person name="Sykes S."/>
            <person name="Wortman J."/>
            <person name="Nusbaum C."/>
            <person name="Birren B."/>
        </authorList>
    </citation>
    <scope>NUCLEOTIDE SEQUENCE [LARGE SCALE GENOMIC DNA]</scope>
    <source>
        <strain evidence="1 2">ATCC 38327</strain>
    </source>
</reference>
<accession>A0A0L0SCP0</accession>
<dbReference type="Proteomes" id="UP000054350">
    <property type="component" value="Unassembled WGS sequence"/>
</dbReference>
<dbReference type="VEuPathDB" id="FungiDB:AMAG_18512"/>
<organism evidence="1 2">
    <name type="scientific">Allomyces macrogynus (strain ATCC 38327)</name>
    <name type="common">Allomyces javanicus var. macrogynus</name>
    <dbReference type="NCBI Taxonomy" id="578462"/>
    <lineage>
        <taxon>Eukaryota</taxon>
        <taxon>Fungi</taxon>
        <taxon>Fungi incertae sedis</taxon>
        <taxon>Blastocladiomycota</taxon>
        <taxon>Blastocladiomycetes</taxon>
        <taxon>Blastocladiales</taxon>
        <taxon>Blastocladiaceae</taxon>
        <taxon>Allomyces</taxon>
    </lineage>
</organism>
<evidence type="ECO:0000313" key="2">
    <source>
        <dbReference type="Proteomes" id="UP000054350"/>
    </source>
</evidence>
<proteinExistence type="predicted"/>
<name>A0A0L0SCP0_ALLM3</name>
<keyword evidence="2" id="KW-1185">Reference proteome</keyword>
<dbReference type="AlphaFoldDB" id="A0A0L0SCP0"/>
<sequence length="171" mass="19046">MLPVLSRLRSLSLYLDGCNEAIAYPHFMKLVPHTLLSLTLHPAKTQGLNLAAELVQQQPLLSTLIFNFIDNLRGNRGLARILAALPRTGFGCHDVTIAGRQEDGELPFVGALDDDGDEDDGDEEMTEEVALALLANFHTSVKKFVLNSMMVLPRLPRPRRNSRLTMRRLLC</sequence>